<keyword evidence="3 13" id="KW-1003">Cell membrane</keyword>
<dbReference type="InterPro" id="IPR000276">
    <property type="entry name" value="GPCR_Rhodpsn"/>
</dbReference>
<feature type="transmembrane region" description="Helical" evidence="13">
    <location>
        <begin position="180"/>
        <end position="202"/>
    </location>
</feature>
<evidence type="ECO:0000256" key="3">
    <source>
        <dbReference type="ARBA" id="ARBA00022475"/>
    </source>
</evidence>
<dbReference type="InterPro" id="IPR017452">
    <property type="entry name" value="GPCR_Rhodpsn_7TM"/>
</dbReference>
<keyword evidence="5 12" id="KW-0812">Transmembrane</keyword>
<keyword evidence="11 12" id="KW-0807">Transducer</keyword>
<evidence type="ECO:0000256" key="12">
    <source>
        <dbReference type="RuleBase" id="RU000688"/>
    </source>
</evidence>
<dbReference type="Proteomes" id="UP000694569">
    <property type="component" value="Unplaced"/>
</dbReference>
<feature type="transmembrane region" description="Helical" evidence="13">
    <location>
        <begin position="214"/>
        <end position="234"/>
    </location>
</feature>
<evidence type="ECO:0000256" key="7">
    <source>
        <dbReference type="ARBA" id="ARBA00022989"/>
    </source>
</evidence>
<dbReference type="PRINTS" id="PR00237">
    <property type="entry name" value="GPCRRHODOPSN"/>
</dbReference>
<dbReference type="CDD" id="cd13954">
    <property type="entry name" value="7tmA_OR"/>
    <property type="match status" value="1"/>
</dbReference>
<comment type="similarity">
    <text evidence="2 12">Belongs to the G-protein coupled receptor 1 family.</text>
</comment>
<evidence type="ECO:0000256" key="8">
    <source>
        <dbReference type="ARBA" id="ARBA00023040"/>
    </source>
</evidence>
<evidence type="ECO:0000313" key="15">
    <source>
        <dbReference type="Ensembl" id="ENSLLEP00000019678.1"/>
    </source>
</evidence>
<protein>
    <recommendedName>
        <fullName evidence="13">Olfactory receptor</fullName>
    </recommendedName>
</protein>
<evidence type="ECO:0000259" key="14">
    <source>
        <dbReference type="PROSITE" id="PS50262"/>
    </source>
</evidence>
<evidence type="ECO:0000256" key="9">
    <source>
        <dbReference type="ARBA" id="ARBA00023136"/>
    </source>
</evidence>
<dbReference type="SUPFAM" id="SSF81321">
    <property type="entry name" value="Family A G protein-coupled receptor-like"/>
    <property type="match status" value="1"/>
</dbReference>
<dbReference type="Ensembl" id="ENSLLET00000020451.1">
    <property type="protein sequence ID" value="ENSLLEP00000019678.1"/>
    <property type="gene ID" value="ENSLLEG00000012490.1"/>
</dbReference>
<dbReference type="AlphaFoldDB" id="A0A8C5MWU6"/>
<dbReference type="Gene3D" id="1.20.1070.10">
    <property type="entry name" value="Rhodopsin 7-helix transmembrane proteins"/>
    <property type="match status" value="1"/>
</dbReference>
<feature type="transmembrane region" description="Helical" evidence="13">
    <location>
        <begin position="41"/>
        <end position="62"/>
    </location>
</feature>
<comment type="subcellular location">
    <subcellularLocation>
        <location evidence="1 13">Cell membrane</location>
        <topology evidence="1 13">Multi-pass membrane protein</topology>
    </subcellularLocation>
</comment>
<organism evidence="15 16">
    <name type="scientific">Leptobrachium leishanense</name>
    <name type="common">Leishan spiny toad</name>
    <dbReference type="NCBI Taxonomy" id="445787"/>
    <lineage>
        <taxon>Eukaryota</taxon>
        <taxon>Metazoa</taxon>
        <taxon>Chordata</taxon>
        <taxon>Craniata</taxon>
        <taxon>Vertebrata</taxon>
        <taxon>Euteleostomi</taxon>
        <taxon>Amphibia</taxon>
        <taxon>Batrachia</taxon>
        <taxon>Anura</taxon>
        <taxon>Pelobatoidea</taxon>
        <taxon>Megophryidae</taxon>
        <taxon>Leptobrachium</taxon>
    </lineage>
</organism>
<dbReference type="PANTHER" id="PTHR26453">
    <property type="entry name" value="OLFACTORY RECEPTOR"/>
    <property type="match status" value="1"/>
</dbReference>
<dbReference type="GO" id="GO:0004930">
    <property type="term" value="F:G protein-coupled receptor activity"/>
    <property type="evidence" value="ECO:0007669"/>
    <property type="project" value="UniProtKB-KW"/>
</dbReference>
<keyword evidence="6 13" id="KW-0552">Olfaction</keyword>
<dbReference type="Pfam" id="PF13853">
    <property type="entry name" value="7tm_4"/>
    <property type="match status" value="1"/>
</dbReference>
<dbReference type="PROSITE" id="PS00237">
    <property type="entry name" value="G_PROTEIN_RECEP_F1_1"/>
    <property type="match status" value="1"/>
</dbReference>
<evidence type="ECO:0000256" key="10">
    <source>
        <dbReference type="ARBA" id="ARBA00023170"/>
    </source>
</evidence>
<dbReference type="PROSITE" id="PS50262">
    <property type="entry name" value="G_PROTEIN_RECEP_F1_2"/>
    <property type="match status" value="1"/>
</dbReference>
<dbReference type="InterPro" id="IPR000725">
    <property type="entry name" value="Olfact_rcpt"/>
</dbReference>
<evidence type="ECO:0000256" key="11">
    <source>
        <dbReference type="ARBA" id="ARBA00023224"/>
    </source>
</evidence>
<reference evidence="15" key="2">
    <citation type="submission" date="2025-09" db="UniProtKB">
        <authorList>
            <consortium name="Ensembl"/>
        </authorList>
    </citation>
    <scope>IDENTIFICATION</scope>
</reference>
<feature type="domain" description="G-protein coupled receptors family 1 profile" evidence="14">
    <location>
        <begin position="1"/>
        <end position="232"/>
    </location>
</feature>
<evidence type="ECO:0000256" key="2">
    <source>
        <dbReference type="ARBA" id="ARBA00010663"/>
    </source>
</evidence>
<name>A0A8C5MWU6_9ANUR</name>
<keyword evidence="10 12" id="KW-0675">Receptor</keyword>
<evidence type="ECO:0000313" key="16">
    <source>
        <dbReference type="Proteomes" id="UP000694569"/>
    </source>
</evidence>
<keyword evidence="7 13" id="KW-1133">Transmembrane helix</keyword>
<dbReference type="GO" id="GO:0004984">
    <property type="term" value="F:olfactory receptor activity"/>
    <property type="evidence" value="ECO:0007669"/>
    <property type="project" value="InterPro"/>
</dbReference>
<accession>A0A8C5MWU6</accession>
<sequence>MYFFVSNLSILDMSYTMVILPKMLAKLSMGLDRIPCSSCFFQMYFFFSLGVAECLLLAMMAYDRYLAISSPLHYHTIMTKHLCIVLCLGSWVGGFICPITALVLVFRLPFCGPNIIYHYYCDHPPLLKLACTDTTLNVIIGSSLSAGVLSVTFLLIVMSYVKILLTIFSISSREGRQKTFSTCASHFLVVSLFFLPLFFMYIRPTASYSSEVDSLVALLYTVLTPMMNPMIYSLRNNDIKEAFKKKILSK</sequence>
<keyword evidence="16" id="KW-1185">Reference proteome</keyword>
<evidence type="ECO:0000256" key="4">
    <source>
        <dbReference type="ARBA" id="ARBA00022606"/>
    </source>
</evidence>
<dbReference type="FunFam" id="1.20.1070.10:FF:000001">
    <property type="entry name" value="Olfactory receptor"/>
    <property type="match status" value="1"/>
</dbReference>
<reference evidence="15" key="1">
    <citation type="submission" date="2025-08" db="UniProtKB">
        <authorList>
            <consortium name="Ensembl"/>
        </authorList>
    </citation>
    <scope>IDENTIFICATION</scope>
</reference>
<keyword evidence="4 13" id="KW-0716">Sensory transduction</keyword>
<dbReference type="GeneTree" id="ENSGT01150000286948"/>
<dbReference type="FunFam" id="1.10.1220.70:FF:000001">
    <property type="entry name" value="Olfactory receptor"/>
    <property type="match status" value="1"/>
</dbReference>
<evidence type="ECO:0000256" key="1">
    <source>
        <dbReference type="ARBA" id="ARBA00004651"/>
    </source>
</evidence>
<keyword evidence="9 13" id="KW-0472">Membrane</keyword>
<evidence type="ECO:0000256" key="13">
    <source>
        <dbReference type="RuleBase" id="RU363047"/>
    </source>
</evidence>
<dbReference type="PRINTS" id="PR00245">
    <property type="entry name" value="OLFACTORYR"/>
</dbReference>
<evidence type="ECO:0000256" key="5">
    <source>
        <dbReference type="ARBA" id="ARBA00022692"/>
    </source>
</evidence>
<feature type="transmembrane region" description="Helical" evidence="13">
    <location>
        <begin position="144"/>
        <end position="168"/>
    </location>
</feature>
<proteinExistence type="inferred from homology"/>
<evidence type="ECO:0000256" key="6">
    <source>
        <dbReference type="ARBA" id="ARBA00022725"/>
    </source>
</evidence>
<dbReference type="GO" id="GO:0005886">
    <property type="term" value="C:plasma membrane"/>
    <property type="evidence" value="ECO:0007669"/>
    <property type="project" value="UniProtKB-SubCell"/>
</dbReference>
<keyword evidence="8 12" id="KW-0297">G-protein coupled receptor</keyword>
<feature type="transmembrane region" description="Helical" evidence="13">
    <location>
        <begin position="82"/>
        <end position="106"/>
    </location>
</feature>
<dbReference type="OrthoDB" id="9975554at2759"/>